<name>A0A8I3A3R1_9AGAM</name>
<organism evidence="1 2">
    <name type="scientific">Boletus reticuloceps</name>
    <dbReference type="NCBI Taxonomy" id="495285"/>
    <lineage>
        <taxon>Eukaryota</taxon>
        <taxon>Fungi</taxon>
        <taxon>Dikarya</taxon>
        <taxon>Basidiomycota</taxon>
        <taxon>Agaricomycotina</taxon>
        <taxon>Agaricomycetes</taxon>
        <taxon>Agaricomycetidae</taxon>
        <taxon>Boletales</taxon>
        <taxon>Boletineae</taxon>
        <taxon>Boletaceae</taxon>
        <taxon>Boletoideae</taxon>
        <taxon>Boletus</taxon>
    </lineage>
</organism>
<accession>A0A8I3A3R1</accession>
<protein>
    <submittedName>
        <fullName evidence="1">Uncharacterized protein</fullName>
    </submittedName>
</protein>
<comment type="caution">
    <text evidence="1">The sequence shown here is derived from an EMBL/GenBank/DDBJ whole genome shotgun (WGS) entry which is preliminary data.</text>
</comment>
<dbReference type="Proteomes" id="UP000683000">
    <property type="component" value="Unassembled WGS sequence"/>
</dbReference>
<gene>
    <name evidence="1" type="ORF">JVT61DRAFT_11142</name>
</gene>
<sequence length="87" mass="10122">MTELLFSNVRKLRFRYPDDKHLLLATLPSLVSLDIRLNNPRSFEDSLKLFAKISPSLASLYIYTARPDFTFRLTPHLLRLGPIDITF</sequence>
<reference evidence="1" key="1">
    <citation type="submission" date="2021-03" db="EMBL/GenBank/DDBJ databases">
        <title>Evolutionary innovations through gain and loss of genes in the ectomycorrhizal Boletales.</title>
        <authorList>
            <person name="Wu G."/>
            <person name="Miyauchi S."/>
            <person name="Morin E."/>
            <person name="Yang Z.-L."/>
            <person name="Xu J."/>
            <person name="Martin F.M."/>
        </authorList>
    </citation>
    <scope>NUCLEOTIDE SEQUENCE</scope>
    <source>
        <strain evidence="1">BR01</strain>
    </source>
</reference>
<evidence type="ECO:0000313" key="2">
    <source>
        <dbReference type="Proteomes" id="UP000683000"/>
    </source>
</evidence>
<keyword evidence="2" id="KW-1185">Reference proteome</keyword>
<dbReference type="EMBL" id="JAGFBS010000046">
    <property type="protein sequence ID" value="KAG6370658.1"/>
    <property type="molecule type" value="Genomic_DNA"/>
</dbReference>
<proteinExistence type="predicted"/>
<dbReference type="AlphaFoldDB" id="A0A8I3A3R1"/>
<evidence type="ECO:0000313" key="1">
    <source>
        <dbReference type="EMBL" id="KAG6370658.1"/>
    </source>
</evidence>